<evidence type="ECO:0000313" key="3">
    <source>
        <dbReference type="Proteomes" id="UP000014009"/>
    </source>
</evidence>
<keyword evidence="1" id="KW-0472">Membrane</keyword>
<dbReference type="Proteomes" id="UP000014009">
    <property type="component" value="Unassembled WGS sequence"/>
</dbReference>
<dbReference type="EMBL" id="AHEF01000039">
    <property type="protein sequence ID" value="EOP91342.1"/>
    <property type="molecule type" value="Genomic_DNA"/>
</dbReference>
<gene>
    <name evidence="2" type="ORF">IGM_01988</name>
</gene>
<keyword evidence="1" id="KW-0812">Transmembrane</keyword>
<keyword evidence="1" id="KW-1133">Transmembrane helix</keyword>
<name>A0A9W5VMF1_BACCE</name>
<reference evidence="2 3" key="1">
    <citation type="submission" date="2012-12" db="EMBL/GenBank/DDBJ databases">
        <title>The Genome Sequence of Bacillus cereus HuB4-4.</title>
        <authorList>
            <consortium name="The Broad Institute Genome Sequencing Platform"/>
            <consortium name="The Broad Institute Genome Sequencing Center for Infectious Disease"/>
            <person name="Feldgarden M."/>
            <person name="Van der Auwera G.A."/>
            <person name="Mahillon J."/>
            <person name="Duprez V."/>
            <person name="Timmery S."/>
            <person name="Mattelet C."/>
            <person name="Dierick K."/>
            <person name="Sun M."/>
            <person name="Yu Z."/>
            <person name="Zhu L."/>
            <person name="Hu X."/>
            <person name="Shank E.B."/>
            <person name="Swiecicka I."/>
            <person name="Hansen B.M."/>
            <person name="Andrup L."/>
            <person name="Walker B."/>
            <person name="Young S.K."/>
            <person name="Zeng Q."/>
            <person name="Gargeya S."/>
            <person name="Fitzgerald M."/>
            <person name="Haas B."/>
            <person name="Abouelleil A."/>
            <person name="Alvarado L."/>
            <person name="Arachchi H.M."/>
            <person name="Berlin A.M."/>
            <person name="Chapman S.B."/>
            <person name="Dewar J."/>
            <person name="Goldberg J."/>
            <person name="Griggs A."/>
            <person name="Gujja S."/>
            <person name="Hansen M."/>
            <person name="Howarth C."/>
            <person name="Imamovic A."/>
            <person name="Larimer J."/>
            <person name="McCowan C."/>
            <person name="Murphy C."/>
            <person name="Neiman D."/>
            <person name="Pearson M."/>
            <person name="Priest M."/>
            <person name="Roberts A."/>
            <person name="Saif S."/>
            <person name="Shea T."/>
            <person name="Sisk P."/>
            <person name="Sykes S."/>
            <person name="Wortman J."/>
            <person name="Nusbaum C."/>
            <person name="Birren B."/>
        </authorList>
    </citation>
    <scope>NUCLEOTIDE SEQUENCE [LARGE SCALE GENOMIC DNA]</scope>
    <source>
        <strain evidence="2 3">HuB4-4</strain>
    </source>
</reference>
<sequence length="57" mass="6935">MNFLKGFKYLFIVCIPMYIVILYFQLNKRKLDNREKSECLTDVPYGENSPLYKKDMY</sequence>
<accession>A0A9W5VMF1</accession>
<organism evidence="2 3">
    <name type="scientific">Bacillus cereus HuB4-4</name>
    <dbReference type="NCBI Taxonomy" id="1053211"/>
    <lineage>
        <taxon>Bacteria</taxon>
        <taxon>Bacillati</taxon>
        <taxon>Bacillota</taxon>
        <taxon>Bacilli</taxon>
        <taxon>Bacillales</taxon>
        <taxon>Bacillaceae</taxon>
        <taxon>Bacillus</taxon>
        <taxon>Bacillus cereus group</taxon>
    </lineage>
</organism>
<protein>
    <submittedName>
        <fullName evidence="2">Uncharacterized protein</fullName>
    </submittedName>
</protein>
<evidence type="ECO:0000313" key="2">
    <source>
        <dbReference type="EMBL" id="EOP91342.1"/>
    </source>
</evidence>
<evidence type="ECO:0000256" key="1">
    <source>
        <dbReference type="SAM" id="Phobius"/>
    </source>
</evidence>
<dbReference type="AlphaFoldDB" id="A0A9W5VMF1"/>
<feature type="transmembrane region" description="Helical" evidence="1">
    <location>
        <begin position="6"/>
        <end position="26"/>
    </location>
</feature>
<comment type="caution">
    <text evidence="2">The sequence shown here is derived from an EMBL/GenBank/DDBJ whole genome shotgun (WGS) entry which is preliminary data.</text>
</comment>
<proteinExistence type="predicted"/>